<evidence type="ECO:0000313" key="9">
    <source>
        <dbReference type="EMBL" id="PHQ35057.1"/>
    </source>
</evidence>
<feature type="transmembrane region" description="Helical" evidence="6">
    <location>
        <begin position="339"/>
        <end position="360"/>
    </location>
</feature>
<dbReference type="Pfam" id="PF02687">
    <property type="entry name" value="FtsX"/>
    <property type="match status" value="1"/>
</dbReference>
<dbReference type="Proteomes" id="UP000225740">
    <property type="component" value="Unassembled WGS sequence"/>
</dbReference>
<dbReference type="RefSeq" id="WP_099260821.1">
    <property type="nucleotide sequence ID" value="NZ_NIZW01000008.1"/>
</dbReference>
<dbReference type="InterPro" id="IPR051125">
    <property type="entry name" value="ABC-4/HrtB_transporter"/>
</dbReference>
<evidence type="ECO:0000256" key="2">
    <source>
        <dbReference type="ARBA" id="ARBA00022475"/>
    </source>
</evidence>
<evidence type="ECO:0000256" key="3">
    <source>
        <dbReference type="ARBA" id="ARBA00022692"/>
    </source>
</evidence>
<gene>
    <name evidence="9" type="ORF">CEE69_11565</name>
</gene>
<feature type="transmembrane region" description="Helical" evidence="6">
    <location>
        <begin position="252"/>
        <end position="273"/>
    </location>
</feature>
<dbReference type="GeneID" id="90608785"/>
<feature type="domain" description="ABC3 transporter permease C-terminal" evidence="7">
    <location>
        <begin position="257"/>
        <end position="368"/>
    </location>
</feature>
<dbReference type="InterPro" id="IPR003838">
    <property type="entry name" value="ABC3_permease_C"/>
</dbReference>
<organism evidence="9 10">
    <name type="scientific">Rhodopirellula bahusiensis</name>
    <dbReference type="NCBI Taxonomy" id="2014065"/>
    <lineage>
        <taxon>Bacteria</taxon>
        <taxon>Pseudomonadati</taxon>
        <taxon>Planctomycetota</taxon>
        <taxon>Planctomycetia</taxon>
        <taxon>Pirellulales</taxon>
        <taxon>Pirellulaceae</taxon>
        <taxon>Rhodopirellula</taxon>
    </lineage>
</organism>
<dbReference type="InterPro" id="IPR025857">
    <property type="entry name" value="MacB_PCD"/>
</dbReference>
<comment type="subcellular location">
    <subcellularLocation>
        <location evidence="1">Cell membrane</location>
        <topology evidence="1">Multi-pass membrane protein</topology>
    </subcellularLocation>
</comment>
<keyword evidence="10" id="KW-1185">Reference proteome</keyword>
<keyword evidence="5 6" id="KW-0472">Membrane</keyword>
<proteinExistence type="predicted"/>
<evidence type="ECO:0000313" key="10">
    <source>
        <dbReference type="Proteomes" id="UP000225740"/>
    </source>
</evidence>
<comment type="caution">
    <text evidence="9">The sequence shown here is derived from an EMBL/GenBank/DDBJ whole genome shotgun (WGS) entry which is preliminary data.</text>
</comment>
<feature type="domain" description="MacB-like periplasmic core" evidence="8">
    <location>
        <begin position="16"/>
        <end position="218"/>
    </location>
</feature>
<evidence type="ECO:0000259" key="7">
    <source>
        <dbReference type="Pfam" id="PF02687"/>
    </source>
</evidence>
<evidence type="ECO:0000256" key="5">
    <source>
        <dbReference type="ARBA" id="ARBA00023136"/>
    </source>
</evidence>
<sequence length="377" mass="40204">MFTYVLKTLWRHRTRTLLTVTGAAVAMFVFCFVGSVQEGLHRLTTGSDADRSLIVFQENRFCPTTSRLPEDYSRKIKEISGVRDVMPIQVWTNNCRASLDIVVFNGADPQQIKSTRPLTLTEGNWESFAKQRDAAIVGRNVAQRRGLKTGDQFSIGDISVKVAGVFSSTVPSEENLIYTSLAFLQYTRGLDAAGLVTQHEVLLTDNADPDQVANEIDATLRAGSVATKTRRKGAFQASTLSDLVDLIGFAHWLGYACVGLVLSLVATTTVMSVQDRIKEYAVLQTIGVRPLRAMRLVLAESTILCVVGGIAGTALAMTALAIGGFAIGAEGATIAFRPSIGLAATGTAVSLVVGVAAGLAPAVQAATVPIVNALRQT</sequence>
<dbReference type="AlphaFoldDB" id="A0A2G1W7P3"/>
<evidence type="ECO:0000256" key="1">
    <source>
        <dbReference type="ARBA" id="ARBA00004651"/>
    </source>
</evidence>
<evidence type="ECO:0000256" key="4">
    <source>
        <dbReference type="ARBA" id="ARBA00022989"/>
    </source>
</evidence>
<dbReference type="OrthoDB" id="251089at2"/>
<protein>
    <submittedName>
        <fullName evidence="9">ABC transporter substrate-binding protein</fullName>
    </submittedName>
</protein>
<keyword evidence="4 6" id="KW-1133">Transmembrane helix</keyword>
<dbReference type="GO" id="GO:0005886">
    <property type="term" value="C:plasma membrane"/>
    <property type="evidence" value="ECO:0007669"/>
    <property type="project" value="UniProtKB-SubCell"/>
</dbReference>
<keyword evidence="3 6" id="KW-0812">Transmembrane</keyword>
<dbReference type="EMBL" id="NIZW01000008">
    <property type="protein sequence ID" value="PHQ35057.1"/>
    <property type="molecule type" value="Genomic_DNA"/>
</dbReference>
<name>A0A2G1W7P3_9BACT</name>
<reference evidence="9 10" key="1">
    <citation type="submission" date="2017-06" db="EMBL/GenBank/DDBJ databases">
        <title>Description of Rhodopirellula bahusiensis sp. nov.</title>
        <authorList>
            <person name="Kizina J."/>
            <person name="Harder J."/>
        </authorList>
    </citation>
    <scope>NUCLEOTIDE SEQUENCE [LARGE SCALE GENOMIC DNA]</scope>
    <source>
        <strain evidence="9 10">SWK21</strain>
    </source>
</reference>
<evidence type="ECO:0000256" key="6">
    <source>
        <dbReference type="SAM" id="Phobius"/>
    </source>
</evidence>
<dbReference type="PANTHER" id="PTHR43738">
    <property type="entry name" value="ABC TRANSPORTER, MEMBRANE PROTEIN"/>
    <property type="match status" value="1"/>
</dbReference>
<dbReference type="PANTHER" id="PTHR43738:SF3">
    <property type="entry name" value="ABC TRANSPORTER PERMEASE"/>
    <property type="match status" value="1"/>
</dbReference>
<feature type="transmembrane region" description="Helical" evidence="6">
    <location>
        <begin position="294"/>
        <end position="327"/>
    </location>
</feature>
<dbReference type="Pfam" id="PF12704">
    <property type="entry name" value="MacB_PCD"/>
    <property type="match status" value="1"/>
</dbReference>
<evidence type="ECO:0000259" key="8">
    <source>
        <dbReference type="Pfam" id="PF12704"/>
    </source>
</evidence>
<feature type="transmembrane region" description="Helical" evidence="6">
    <location>
        <begin position="16"/>
        <end position="36"/>
    </location>
</feature>
<keyword evidence="2" id="KW-1003">Cell membrane</keyword>
<accession>A0A2G1W7P3</accession>